<evidence type="ECO:0000313" key="2">
    <source>
        <dbReference type="EMBL" id="KAI6648869.1"/>
    </source>
</evidence>
<dbReference type="Proteomes" id="UP001165289">
    <property type="component" value="Unassembled WGS sequence"/>
</dbReference>
<evidence type="ECO:0000256" key="1">
    <source>
        <dbReference type="SAM" id="MobiDB-lite"/>
    </source>
</evidence>
<feature type="region of interest" description="Disordered" evidence="1">
    <location>
        <begin position="108"/>
        <end position="133"/>
    </location>
</feature>
<name>A0AAV7JJ41_9METZ</name>
<sequence length="461" mass="53351">MASKIGIEEMIPLFHVGIILQKDENYLATLMNQCEVNVKTSFELLNKLMNTTQISEKDTKYLTDKIMGFSFELDAPANFRAVGEKILTILGVESPLLSLPPLVPYVPSAAKKPQESSTSAPYEPEGRGVHEPVDSKPEAMVEFKKDAGIALKNSRSSFVFGKFDLDPLCCMSWPEDLYENFREKTRAYFGEEIHDMPQAFTSEDFDTNFRQITQNCKKSENIFIIICGFAPLKNSDAILGNFILPIDSSIGDNIRHEVYSLKSLFRVIDNDETLMKKRTYIILLTLPSKITTFQDMKFNDCDYKNRTPRNSVVLNCSVAFIHKFQNIVENGLEDFYDQFLSDPMKEYFTTRFINTNTDENTYFQVKKRNFHFKNNIDNGYNFYGEYGRGLICMLSFEKLSEWNDIQYFEDKINKFFVQGRKWLYKSDEYFSLGIDIEENIEDFVDNLNTKIKKEPIDSSPL</sequence>
<feature type="compositionally biased region" description="Basic and acidic residues" evidence="1">
    <location>
        <begin position="124"/>
        <end position="133"/>
    </location>
</feature>
<comment type="caution">
    <text evidence="2">The sequence shown here is derived from an EMBL/GenBank/DDBJ whole genome shotgun (WGS) entry which is preliminary data.</text>
</comment>
<proteinExistence type="predicted"/>
<protein>
    <submittedName>
        <fullName evidence="2">Uncharacterized protein</fullName>
    </submittedName>
</protein>
<dbReference type="EMBL" id="JAKMXF010000324">
    <property type="protein sequence ID" value="KAI6648869.1"/>
    <property type="molecule type" value="Genomic_DNA"/>
</dbReference>
<accession>A0AAV7JJ41</accession>
<keyword evidence="3" id="KW-1185">Reference proteome</keyword>
<gene>
    <name evidence="2" type="ORF">LOD99_6943</name>
</gene>
<reference evidence="2 3" key="1">
    <citation type="journal article" date="2023" name="BMC Biol.">
        <title>The compact genome of the sponge Oopsacas minuta (Hexactinellida) is lacking key metazoan core genes.</title>
        <authorList>
            <person name="Santini S."/>
            <person name="Schenkelaars Q."/>
            <person name="Jourda C."/>
            <person name="Duchesne M."/>
            <person name="Belahbib H."/>
            <person name="Rocher C."/>
            <person name="Selva M."/>
            <person name="Riesgo A."/>
            <person name="Vervoort M."/>
            <person name="Leys S.P."/>
            <person name="Kodjabachian L."/>
            <person name="Le Bivic A."/>
            <person name="Borchiellini C."/>
            <person name="Claverie J.M."/>
            <person name="Renard E."/>
        </authorList>
    </citation>
    <scope>NUCLEOTIDE SEQUENCE [LARGE SCALE GENOMIC DNA]</scope>
    <source>
        <strain evidence="2">SPO-2</strain>
    </source>
</reference>
<dbReference type="AlphaFoldDB" id="A0AAV7JJ41"/>
<evidence type="ECO:0000313" key="3">
    <source>
        <dbReference type="Proteomes" id="UP001165289"/>
    </source>
</evidence>
<organism evidence="2 3">
    <name type="scientific">Oopsacas minuta</name>
    <dbReference type="NCBI Taxonomy" id="111878"/>
    <lineage>
        <taxon>Eukaryota</taxon>
        <taxon>Metazoa</taxon>
        <taxon>Porifera</taxon>
        <taxon>Hexactinellida</taxon>
        <taxon>Hexasterophora</taxon>
        <taxon>Lyssacinosida</taxon>
        <taxon>Leucopsacidae</taxon>
        <taxon>Oopsacas</taxon>
    </lineage>
</organism>